<comment type="caution">
    <text evidence="1">The sequence shown here is derived from an EMBL/GenBank/DDBJ whole genome shotgun (WGS) entry which is preliminary data.</text>
</comment>
<dbReference type="EMBL" id="VJMH01003831">
    <property type="protein sequence ID" value="KAF0704714.1"/>
    <property type="molecule type" value="Genomic_DNA"/>
</dbReference>
<dbReference type="GO" id="GO:0008237">
    <property type="term" value="F:metallopeptidase activity"/>
    <property type="evidence" value="ECO:0007669"/>
    <property type="project" value="InterPro"/>
</dbReference>
<protein>
    <submittedName>
        <fullName evidence="1">Uncharacterized protein</fullName>
    </submittedName>
</protein>
<dbReference type="AlphaFoldDB" id="A0A6A4Z3R5"/>
<accession>A0A6A4Z3R5</accession>
<dbReference type="Gene3D" id="3.40.390.10">
    <property type="entry name" value="Collagenase (Catalytic Domain)"/>
    <property type="match status" value="2"/>
</dbReference>
<gene>
    <name evidence="1" type="ORF">As57867_007251</name>
</gene>
<proteinExistence type="predicted"/>
<dbReference type="OrthoDB" id="73449at2759"/>
<dbReference type="InterPro" id="IPR019026">
    <property type="entry name" value="Peptidase_M64_IgA"/>
</dbReference>
<dbReference type="Pfam" id="PF09471">
    <property type="entry name" value="Peptidase_M64"/>
    <property type="match status" value="1"/>
</dbReference>
<name>A0A6A4Z3R5_9STRA</name>
<dbReference type="InterPro" id="IPR024079">
    <property type="entry name" value="MetalloPept_cat_dom_sf"/>
</dbReference>
<feature type="non-terminal residue" evidence="1">
    <location>
        <position position="1"/>
    </location>
</feature>
<sequence>KVLRHTVLETCDLIQPLGLTQLHRGIQSPTDTLEESVPRQNKLSLAEIELNEPVGTQVFVQVFGGSEAAVATRLASLCPNGVRHKNLREAPAAAATIRKIVDSGDPKNRIDVVFMGDGYTASEQTRFFDDIQRLTNDMFTGNTFAQYLPLFNVWAAHVPSAQSGIGVGGQPRDTAFGLYRDGTELRGVYTTKPDVARSVCAQTGPNACDFPSLIGNDDFYGGLGGEFVISTRSPTSGTVVLRHEMGHNFGKVGEEYDGGQVYYGANSVSSTSAVTWKHWLTEPTKLQEQKWAQLYQKHIWYDLKQGAYNIQFTSTGAYKRYYILLSISGADTDDSLSVTLDGKPLPWKTKGLKDRTFYTWTSSTAGFTKGSHVLQVKAGGSFNSPIIKQLCNAEISEYMGEDQFHMDDPEYIGLYPTYDINKRKSIRPNNEKCLMRNMTSPHFCNVCQENMWQQFMTRISFIDDVIVTGKSVEAKLIPLGQFRPKTNGGDVEAVGLGEKYSLQWLNDGQEVVQFRDQVKIDTSRIPNPSSKWTLKVAFTTPSVRVDSKNVMKSEKSFTIGRASLDDASQNNAND</sequence>
<evidence type="ECO:0000313" key="1">
    <source>
        <dbReference type="EMBL" id="KAF0704714.1"/>
    </source>
</evidence>
<reference evidence="1" key="1">
    <citation type="submission" date="2019-06" db="EMBL/GenBank/DDBJ databases">
        <title>Genomics analysis of Aphanomyces spp. identifies a new class of oomycete effector associated with host adaptation.</title>
        <authorList>
            <person name="Gaulin E."/>
        </authorList>
    </citation>
    <scope>NUCLEOTIDE SEQUENCE</scope>
    <source>
        <strain evidence="1">CBS 578.67</strain>
    </source>
</reference>
<organism evidence="1">
    <name type="scientific">Aphanomyces stellatus</name>
    <dbReference type="NCBI Taxonomy" id="120398"/>
    <lineage>
        <taxon>Eukaryota</taxon>
        <taxon>Sar</taxon>
        <taxon>Stramenopiles</taxon>
        <taxon>Oomycota</taxon>
        <taxon>Saprolegniomycetes</taxon>
        <taxon>Saprolegniales</taxon>
        <taxon>Verrucalvaceae</taxon>
        <taxon>Aphanomyces</taxon>
    </lineage>
</organism>